<feature type="non-terminal residue" evidence="2">
    <location>
        <position position="258"/>
    </location>
</feature>
<feature type="non-terminal residue" evidence="2">
    <location>
        <position position="1"/>
    </location>
</feature>
<dbReference type="EMBL" id="BKCJ011121725">
    <property type="protein sequence ID" value="GFC89598.1"/>
    <property type="molecule type" value="Genomic_DNA"/>
</dbReference>
<evidence type="ECO:0000256" key="1">
    <source>
        <dbReference type="SAM" id="MobiDB-lite"/>
    </source>
</evidence>
<evidence type="ECO:0000313" key="2">
    <source>
        <dbReference type="EMBL" id="GFC89598.1"/>
    </source>
</evidence>
<evidence type="ECO:0008006" key="3">
    <source>
        <dbReference type="Google" id="ProtNLM"/>
    </source>
</evidence>
<comment type="caution">
    <text evidence="2">The sequence shown here is derived from an EMBL/GenBank/DDBJ whole genome shotgun (WGS) entry which is preliminary data.</text>
</comment>
<organism evidence="2">
    <name type="scientific">Tanacetum cinerariifolium</name>
    <name type="common">Dalmatian daisy</name>
    <name type="synonym">Chrysanthemum cinerariifolium</name>
    <dbReference type="NCBI Taxonomy" id="118510"/>
    <lineage>
        <taxon>Eukaryota</taxon>
        <taxon>Viridiplantae</taxon>
        <taxon>Streptophyta</taxon>
        <taxon>Embryophyta</taxon>
        <taxon>Tracheophyta</taxon>
        <taxon>Spermatophyta</taxon>
        <taxon>Magnoliopsida</taxon>
        <taxon>eudicotyledons</taxon>
        <taxon>Gunneridae</taxon>
        <taxon>Pentapetalae</taxon>
        <taxon>asterids</taxon>
        <taxon>campanulids</taxon>
        <taxon>Asterales</taxon>
        <taxon>Asteraceae</taxon>
        <taxon>Asteroideae</taxon>
        <taxon>Anthemideae</taxon>
        <taxon>Anthemidinae</taxon>
        <taxon>Tanacetum</taxon>
    </lineage>
</organism>
<name>A0A699RVY8_TANCI</name>
<feature type="region of interest" description="Disordered" evidence="1">
    <location>
        <begin position="186"/>
        <end position="222"/>
    </location>
</feature>
<protein>
    <recommendedName>
        <fullName evidence="3">Integrase, catalytic region, zinc finger, CCHC-type, peptidase aspartic, catalytic</fullName>
    </recommendedName>
</protein>
<proteinExistence type="predicted"/>
<gene>
    <name evidence="2" type="ORF">Tci_861568</name>
</gene>
<dbReference type="AlphaFoldDB" id="A0A699RVY8"/>
<accession>A0A699RVY8</accession>
<reference evidence="2" key="1">
    <citation type="journal article" date="2019" name="Sci. Rep.">
        <title>Draft genome of Tanacetum cinerariifolium, the natural source of mosquito coil.</title>
        <authorList>
            <person name="Yamashiro T."/>
            <person name="Shiraishi A."/>
            <person name="Satake H."/>
            <person name="Nakayama K."/>
        </authorList>
    </citation>
    <scope>NUCLEOTIDE SEQUENCE</scope>
</reference>
<sequence>SSNTPSALNTLDLLNQKLKLKIVELEFQVVNYEREISHHKTTYKNLFDSIKSNRAHAKLHDLIFKNAKLRARLFENTFESVKNTSGTSVTHHVDKPKLSAVTPLSKKLHVSIPSHSVPQPREFNVVKHRNVIAPGMFKINLYQTSSVDLVPNKQSSVSIRPNLITNSQRHVTFKENVSFDTVTASSTGLVHTARTRRPQPKDNTRNARVPSTSKSNEVKKNVTVEDHRRTLLLYKNQKTMSSECNNIKLAIRNDKYEI</sequence>